<dbReference type="Gene3D" id="3.40.50.360">
    <property type="match status" value="1"/>
</dbReference>
<keyword evidence="2" id="KW-1185">Reference proteome</keyword>
<dbReference type="Proteomes" id="UP001597400">
    <property type="component" value="Unassembled WGS sequence"/>
</dbReference>
<evidence type="ECO:0000313" key="1">
    <source>
        <dbReference type="EMBL" id="MFD1949706.1"/>
    </source>
</evidence>
<reference evidence="2" key="1">
    <citation type="journal article" date="2019" name="Int. J. Syst. Evol. Microbiol.">
        <title>The Global Catalogue of Microorganisms (GCM) 10K type strain sequencing project: providing services to taxonomists for standard genome sequencing and annotation.</title>
        <authorList>
            <consortium name="The Broad Institute Genomics Platform"/>
            <consortium name="The Broad Institute Genome Sequencing Center for Infectious Disease"/>
            <person name="Wu L."/>
            <person name="Ma J."/>
        </authorList>
    </citation>
    <scope>NUCLEOTIDE SEQUENCE [LARGE SCALE GENOMIC DNA]</scope>
    <source>
        <strain evidence="2">CGMCC 1.12702</strain>
    </source>
</reference>
<evidence type="ECO:0000313" key="2">
    <source>
        <dbReference type="Proteomes" id="UP001597400"/>
    </source>
</evidence>
<name>A0ABW4TXI1_9SPHN</name>
<sequence length="43" mass="4540">MFGFLGVEDVKVIRAEGVAYGPEQDQAAMASAVERIRALTTAA</sequence>
<dbReference type="InterPro" id="IPR029039">
    <property type="entry name" value="Flavoprotein-like_sf"/>
</dbReference>
<proteinExistence type="predicted"/>
<protein>
    <recommendedName>
        <fullName evidence="3">FMN-dependent NADH-azoreductase</fullName>
    </recommendedName>
</protein>
<gene>
    <name evidence="1" type="ORF">ACFSGX_02850</name>
</gene>
<dbReference type="EMBL" id="JBHUGS010000001">
    <property type="protein sequence ID" value="MFD1949706.1"/>
    <property type="molecule type" value="Genomic_DNA"/>
</dbReference>
<dbReference type="RefSeq" id="WP_380928214.1">
    <property type="nucleotide sequence ID" value="NZ_JBHUGS010000001.1"/>
</dbReference>
<accession>A0ABW4TXI1</accession>
<comment type="caution">
    <text evidence="1">The sequence shown here is derived from an EMBL/GenBank/DDBJ whole genome shotgun (WGS) entry which is preliminary data.</text>
</comment>
<dbReference type="SUPFAM" id="SSF52218">
    <property type="entry name" value="Flavoproteins"/>
    <property type="match status" value="1"/>
</dbReference>
<evidence type="ECO:0008006" key="3">
    <source>
        <dbReference type="Google" id="ProtNLM"/>
    </source>
</evidence>
<organism evidence="1 2">
    <name type="scientific">Sphingomonas arantia</name>
    <dbReference type="NCBI Taxonomy" id="1460676"/>
    <lineage>
        <taxon>Bacteria</taxon>
        <taxon>Pseudomonadati</taxon>
        <taxon>Pseudomonadota</taxon>
        <taxon>Alphaproteobacteria</taxon>
        <taxon>Sphingomonadales</taxon>
        <taxon>Sphingomonadaceae</taxon>
        <taxon>Sphingomonas</taxon>
    </lineage>
</organism>